<evidence type="ECO:0000313" key="7">
    <source>
        <dbReference type="EMBL" id="CEF97589.1"/>
    </source>
</evidence>
<dbReference type="EC" id="1.8.4.11" evidence="2"/>
<evidence type="ECO:0000256" key="1">
    <source>
        <dbReference type="ARBA" id="ARBA00005591"/>
    </source>
</evidence>
<evidence type="ECO:0000256" key="2">
    <source>
        <dbReference type="ARBA" id="ARBA00012502"/>
    </source>
</evidence>
<evidence type="ECO:0000259" key="6">
    <source>
        <dbReference type="Pfam" id="PF01625"/>
    </source>
</evidence>
<reference evidence="8" key="1">
    <citation type="journal article" date="2006" name="Proc. Natl. Acad. Sci. U.S.A.">
        <title>Genome analysis of the smallest free-living eukaryote Ostreococcus tauri unveils many unique features.</title>
        <authorList>
            <person name="Derelle E."/>
            <person name="Ferraz C."/>
            <person name="Rombauts S."/>
            <person name="Rouze P."/>
            <person name="Worden A.Z."/>
            <person name="Robbens S."/>
            <person name="Partensky F."/>
            <person name="Degroeve S."/>
            <person name="Echeynie S."/>
            <person name="Cooke R."/>
            <person name="Saeys Y."/>
            <person name="Wuyts J."/>
            <person name="Jabbari K."/>
            <person name="Bowler C."/>
            <person name="Panaud O."/>
            <person name="Piegu B."/>
            <person name="Ball S.G."/>
            <person name="Ral J.-P."/>
            <person name="Bouget F.-Y."/>
            <person name="Piganeau G."/>
            <person name="De Baets B."/>
            <person name="Picard A."/>
            <person name="Delseny M."/>
            <person name="Demaille J."/>
            <person name="Van de Peer Y."/>
            <person name="Moreau H."/>
        </authorList>
    </citation>
    <scope>NUCLEOTIDE SEQUENCE [LARGE SCALE GENOMIC DNA]</scope>
    <source>
        <strain evidence="8">OTTH 0595 / CCAP 157/2 / RCC745</strain>
    </source>
</reference>
<feature type="region of interest" description="Disordered" evidence="5">
    <location>
        <begin position="1"/>
        <end position="27"/>
    </location>
</feature>
<keyword evidence="8" id="KW-1185">Reference proteome</keyword>
<comment type="similarity">
    <text evidence="1">Belongs to the MsrA Met sulfoxide reductase family.</text>
</comment>
<feature type="compositionally biased region" description="Low complexity" evidence="5">
    <location>
        <begin position="1"/>
        <end position="21"/>
    </location>
</feature>
<dbReference type="Gene3D" id="3.30.1060.10">
    <property type="entry name" value="Peptide methionine sulphoxide reductase MsrA"/>
    <property type="match status" value="1"/>
</dbReference>
<evidence type="ECO:0000256" key="3">
    <source>
        <dbReference type="ARBA" id="ARBA00023002"/>
    </source>
</evidence>
<dbReference type="KEGG" id="ota:OT_ostta04g02620"/>
<evidence type="ECO:0000256" key="5">
    <source>
        <dbReference type="SAM" id="MobiDB-lite"/>
    </source>
</evidence>
<dbReference type="GeneID" id="9834368"/>
<proteinExistence type="inferred from homology"/>
<dbReference type="Proteomes" id="UP000009170">
    <property type="component" value="Unassembled WGS sequence"/>
</dbReference>
<protein>
    <recommendedName>
        <fullName evidence="2">peptide-methionine (S)-S-oxide reductase</fullName>
        <ecNumber evidence="2">1.8.4.11</ecNumber>
    </recommendedName>
    <alternativeName>
        <fullName evidence="4">Peptide-methionine (S)-S-oxide reductase</fullName>
    </alternativeName>
</protein>
<accession>A0A090M643</accession>
<dbReference type="EMBL" id="CAID01000004">
    <property type="protein sequence ID" value="CEF97589.1"/>
    <property type="molecule type" value="Genomic_DNA"/>
</dbReference>
<dbReference type="InParanoid" id="A0A090M643"/>
<dbReference type="GO" id="GO:0008113">
    <property type="term" value="F:peptide-methionine (S)-S-oxide reductase activity"/>
    <property type="evidence" value="ECO:0007669"/>
    <property type="project" value="UniProtKB-EC"/>
</dbReference>
<sequence length="255" mass="27896">MATGTTTRASTRATPARAANAGEPTSDARVRRARAAAASCALALALAPMREARAGTMYVGAGDAAFLEREYVDLRYAGVEEVVPGVMDGRRGVRVTYDDSKMTFETLMRTYWRHSEPTAEELKMGPEYAPVIYAATESEKTIAETARANLESSKIFGDKPLTVEVIAGTPKTFEESDARDALKVNPKKYEKLNAKRAARYKELWGFVQFCADRVCGYVRFAPKCVGKCLAVFPEYEARNAGIPELGGKNIKITSK</sequence>
<evidence type="ECO:0000313" key="8">
    <source>
        <dbReference type="Proteomes" id="UP000009170"/>
    </source>
</evidence>
<dbReference type="InterPro" id="IPR036509">
    <property type="entry name" value="Met_Sox_Rdtase_MsrA_sf"/>
</dbReference>
<keyword evidence="3" id="KW-0560">Oxidoreductase</keyword>
<reference evidence="7 8" key="2">
    <citation type="journal article" date="2014" name="BMC Genomics">
        <title>An improved genome of the model marine alga Ostreococcus tauri unfolds by assessing Illumina de novo assemblies.</title>
        <authorList>
            <person name="Blanc-Mathieu R."/>
            <person name="Verhelst B."/>
            <person name="Derelle E."/>
            <person name="Rombauts S."/>
            <person name="Bouget F.Y."/>
            <person name="Carre I."/>
            <person name="Chateau A."/>
            <person name="Eyre-Walker A."/>
            <person name="Grimsley N."/>
            <person name="Moreau H."/>
            <person name="Piegu B."/>
            <person name="Rivals E."/>
            <person name="Schackwitz W."/>
            <person name="Van de Peer Y."/>
            <person name="Piganeau G."/>
        </authorList>
    </citation>
    <scope>NUCLEOTIDE SEQUENCE [LARGE SCALE GENOMIC DNA]</scope>
    <source>
        <strain evidence="8">OTTH 0595 / CCAP 157/2 / RCC745</strain>
    </source>
</reference>
<dbReference type="OrthoDB" id="77405at2759"/>
<dbReference type="InterPro" id="IPR002569">
    <property type="entry name" value="Met_Sox_Rdtase_MsrA_dom"/>
</dbReference>
<name>A0A090M643_OSTTA</name>
<evidence type="ECO:0000256" key="4">
    <source>
        <dbReference type="ARBA" id="ARBA00030643"/>
    </source>
</evidence>
<gene>
    <name evidence="7" type="ORF">OT_ostta04g02620</name>
</gene>
<dbReference type="STRING" id="70448.A0A090M643"/>
<dbReference type="SUPFAM" id="SSF55068">
    <property type="entry name" value="Peptide methionine sulfoxide reductase"/>
    <property type="match status" value="1"/>
</dbReference>
<organism evidence="7 8">
    <name type="scientific">Ostreococcus tauri</name>
    <name type="common">Marine green alga</name>
    <dbReference type="NCBI Taxonomy" id="70448"/>
    <lineage>
        <taxon>Eukaryota</taxon>
        <taxon>Viridiplantae</taxon>
        <taxon>Chlorophyta</taxon>
        <taxon>Mamiellophyceae</taxon>
        <taxon>Mamiellales</taxon>
        <taxon>Bathycoccaceae</taxon>
        <taxon>Ostreococcus</taxon>
    </lineage>
</organism>
<feature type="domain" description="Peptide methionine sulphoxide reductase MsrA" evidence="6">
    <location>
        <begin position="82"/>
        <end position="190"/>
    </location>
</feature>
<comment type="caution">
    <text evidence="7">The sequence shown here is derived from an EMBL/GenBank/DDBJ whole genome shotgun (WGS) entry which is preliminary data.</text>
</comment>
<dbReference type="RefSeq" id="XP_003078798.2">
    <property type="nucleotide sequence ID" value="XM_003078750.2"/>
</dbReference>
<dbReference type="Pfam" id="PF01625">
    <property type="entry name" value="PMSR"/>
    <property type="match status" value="1"/>
</dbReference>
<dbReference type="AlphaFoldDB" id="A0A090M643"/>